<dbReference type="STRING" id="5643.A0A060SRC7"/>
<evidence type="ECO:0000256" key="1">
    <source>
        <dbReference type="SAM" id="MobiDB-lite"/>
    </source>
</evidence>
<protein>
    <submittedName>
        <fullName evidence="2">Uncharacterized protein</fullName>
    </submittedName>
</protein>
<keyword evidence="3" id="KW-1185">Reference proteome</keyword>
<dbReference type="AlphaFoldDB" id="A0A060SRC7"/>
<evidence type="ECO:0000313" key="2">
    <source>
        <dbReference type="EMBL" id="CDO76711.1"/>
    </source>
</evidence>
<dbReference type="Proteomes" id="UP000029665">
    <property type="component" value="Unassembled WGS sequence"/>
</dbReference>
<dbReference type="HOGENOM" id="CLU_1732411_0_0_1"/>
<feature type="region of interest" description="Disordered" evidence="1">
    <location>
        <begin position="1"/>
        <end position="20"/>
    </location>
</feature>
<sequence>MDPVNHLFNSNPYHDYQNNPLYSLYNQQHHHPQPQQHQQHPQHPQHPHQQQNPSSTLTSTSILTRTSSTNSTLFPTSTSTSTSINTNTNTPTLSLTSIHMLLATPLRALRLQPPPYPTHRTCFYSIICPRQSRSLFQPLSSSSNPANRTPP</sequence>
<dbReference type="EMBL" id="CCBP010000407">
    <property type="protein sequence ID" value="CDO76711.1"/>
    <property type="molecule type" value="Genomic_DNA"/>
</dbReference>
<feature type="compositionally biased region" description="Low complexity" evidence="1">
    <location>
        <begin position="33"/>
        <end position="89"/>
    </location>
</feature>
<proteinExistence type="predicted"/>
<comment type="caution">
    <text evidence="2">The sequence shown here is derived from an EMBL/GenBank/DDBJ whole genome shotgun (WGS) entry which is preliminary data.</text>
</comment>
<evidence type="ECO:0000313" key="3">
    <source>
        <dbReference type="Proteomes" id="UP000029665"/>
    </source>
</evidence>
<reference evidence="2" key="1">
    <citation type="submission" date="2014-01" db="EMBL/GenBank/DDBJ databases">
        <title>The genome of the white-rot fungus Pycnoporus cinnabarinus: a basidiomycete model with a versatile arsenal for lignocellulosic biomass breakdown.</title>
        <authorList>
            <person name="Levasseur A."/>
            <person name="Lomascolo A."/>
            <person name="Ruiz-Duenas F.J."/>
            <person name="Uzan E."/>
            <person name="Piumi F."/>
            <person name="Kues U."/>
            <person name="Ram A.F.J."/>
            <person name="Murat C."/>
            <person name="Haon M."/>
            <person name="Benoit I."/>
            <person name="Arfi Y."/>
            <person name="Chevret D."/>
            <person name="Drula E."/>
            <person name="Kwon M.J."/>
            <person name="Gouret P."/>
            <person name="Lesage-Meessen L."/>
            <person name="Lombard V."/>
            <person name="Mariette J."/>
            <person name="Noirot C."/>
            <person name="Park J."/>
            <person name="Patyshakuliyeva A."/>
            <person name="Wieneger R.A.B."/>
            <person name="Wosten H.A.B."/>
            <person name="Martin F."/>
            <person name="Coutinho P.M."/>
            <person name="de Vries R."/>
            <person name="Martinez A.T."/>
            <person name="Klopp C."/>
            <person name="Pontarotti P."/>
            <person name="Henrissat B."/>
            <person name="Record E."/>
        </authorList>
    </citation>
    <scope>NUCLEOTIDE SEQUENCE [LARGE SCALE GENOMIC DNA]</scope>
    <source>
        <strain evidence="2">BRFM137</strain>
    </source>
</reference>
<feature type="compositionally biased region" description="Polar residues" evidence="1">
    <location>
        <begin position="7"/>
        <end position="20"/>
    </location>
</feature>
<gene>
    <name evidence="2" type="ORF">BN946_scf184796.g5</name>
</gene>
<accession>A0A060SRC7</accession>
<organism evidence="2 3">
    <name type="scientific">Pycnoporus cinnabarinus</name>
    <name type="common">Cinnabar-red polypore</name>
    <name type="synonym">Trametes cinnabarina</name>
    <dbReference type="NCBI Taxonomy" id="5643"/>
    <lineage>
        <taxon>Eukaryota</taxon>
        <taxon>Fungi</taxon>
        <taxon>Dikarya</taxon>
        <taxon>Basidiomycota</taxon>
        <taxon>Agaricomycotina</taxon>
        <taxon>Agaricomycetes</taxon>
        <taxon>Polyporales</taxon>
        <taxon>Polyporaceae</taxon>
        <taxon>Trametes</taxon>
    </lineage>
</organism>
<name>A0A060SRC7_PYCCI</name>
<feature type="region of interest" description="Disordered" evidence="1">
    <location>
        <begin position="26"/>
        <end position="89"/>
    </location>
</feature>